<dbReference type="Proteomes" id="UP000640426">
    <property type="component" value="Unassembled WGS sequence"/>
</dbReference>
<sequence length="65" mass="6997">MVLEVLRASDVPLGVASIMQAVERRFGERIPRTSVSPLLAKLRDAGGIVLHVGGKWTVPETISES</sequence>
<organism evidence="1 2">
    <name type="scientific">Sphingomonas mollis</name>
    <dbReference type="NCBI Taxonomy" id="2795726"/>
    <lineage>
        <taxon>Bacteria</taxon>
        <taxon>Pseudomonadati</taxon>
        <taxon>Pseudomonadota</taxon>
        <taxon>Alphaproteobacteria</taxon>
        <taxon>Sphingomonadales</taxon>
        <taxon>Sphingomonadaceae</taxon>
        <taxon>Sphingomonas</taxon>
    </lineage>
</organism>
<dbReference type="RefSeq" id="WP_199038239.1">
    <property type="nucleotide sequence ID" value="NZ_JAELXS010000006.1"/>
</dbReference>
<evidence type="ECO:0008006" key="3">
    <source>
        <dbReference type="Google" id="ProtNLM"/>
    </source>
</evidence>
<keyword evidence="2" id="KW-1185">Reference proteome</keyword>
<dbReference type="EMBL" id="JAELXS010000006">
    <property type="protein sequence ID" value="MBJ6122527.1"/>
    <property type="molecule type" value="Genomic_DNA"/>
</dbReference>
<name>A0ABS0XR65_9SPHN</name>
<reference evidence="2" key="1">
    <citation type="submission" date="2020-12" db="EMBL/GenBank/DDBJ databases">
        <title>Hymenobacter sp.</title>
        <authorList>
            <person name="Kim M.K."/>
        </authorList>
    </citation>
    <scope>NUCLEOTIDE SEQUENCE [LARGE SCALE GENOMIC DNA]</scope>
    <source>
        <strain evidence="2">BT553</strain>
    </source>
</reference>
<gene>
    <name evidence="1" type="ORF">JAO74_12070</name>
</gene>
<proteinExistence type="predicted"/>
<protein>
    <recommendedName>
        <fullName evidence="3">HTH HARE-type domain-containing protein</fullName>
    </recommendedName>
</protein>
<evidence type="ECO:0000313" key="1">
    <source>
        <dbReference type="EMBL" id="MBJ6122527.1"/>
    </source>
</evidence>
<accession>A0ABS0XR65</accession>
<evidence type="ECO:0000313" key="2">
    <source>
        <dbReference type="Proteomes" id="UP000640426"/>
    </source>
</evidence>
<comment type="caution">
    <text evidence="1">The sequence shown here is derived from an EMBL/GenBank/DDBJ whole genome shotgun (WGS) entry which is preliminary data.</text>
</comment>